<dbReference type="InterPro" id="IPR050278">
    <property type="entry name" value="Serine_Prot_S9B/DPPIV"/>
</dbReference>
<evidence type="ECO:0000313" key="3">
    <source>
        <dbReference type="Proteomes" id="UP001500141"/>
    </source>
</evidence>
<dbReference type="PANTHER" id="PTHR11731:SF193">
    <property type="entry name" value="DIPEPTIDYL PEPTIDASE 9"/>
    <property type="match status" value="1"/>
</dbReference>
<gene>
    <name evidence="2" type="ORF">GCM10023230_11850</name>
</gene>
<feature type="domain" description="Peptidase S9 prolyl oligopeptidase catalytic" evidence="1">
    <location>
        <begin position="694"/>
        <end position="863"/>
    </location>
</feature>
<dbReference type="PANTHER" id="PTHR11731">
    <property type="entry name" value="PROTEASE FAMILY S9B,C DIPEPTIDYL-PEPTIDASE IV-RELATED"/>
    <property type="match status" value="1"/>
</dbReference>
<dbReference type="InterPro" id="IPR001375">
    <property type="entry name" value="Peptidase_S9_cat"/>
</dbReference>
<dbReference type="Pfam" id="PF00326">
    <property type="entry name" value="Peptidase_S9"/>
    <property type="match status" value="1"/>
</dbReference>
<name>A0ABP8ZSU9_9FLAO</name>
<reference evidence="3" key="1">
    <citation type="journal article" date="2019" name="Int. J. Syst. Evol. Microbiol.">
        <title>The Global Catalogue of Microorganisms (GCM) 10K type strain sequencing project: providing services to taxonomists for standard genome sequencing and annotation.</title>
        <authorList>
            <consortium name="The Broad Institute Genomics Platform"/>
            <consortium name="The Broad Institute Genome Sequencing Center for Infectious Disease"/>
            <person name="Wu L."/>
            <person name="Ma J."/>
        </authorList>
    </citation>
    <scope>NUCLEOTIDE SEQUENCE [LARGE SCALE GENOMIC DNA]</scope>
    <source>
        <strain evidence="3">JCM 18198</strain>
    </source>
</reference>
<dbReference type="PROSITE" id="PS51257">
    <property type="entry name" value="PROKAR_LIPOPROTEIN"/>
    <property type="match status" value="1"/>
</dbReference>
<dbReference type="SUPFAM" id="SSF53474">
    <property type="entry name" value="alpha/beta-Hydrolases"/>
    <property type="match status" value="1"/>
</dbReference>
<proteinExistence type="predicted"/>
<dbReference type="SUPFAM" id="SSF82171">
    <property type="entry name" value="DPP6 N-terminal domain-like"/>
    <property type="match status" value="1"/>
</dbReference>
<dbReference type="Proteomes" id="UP001500141">
    <property type="component" value="Unassembled WGS sequence"/>
</dbReference>
<dbReference type="InterPro" id="IPR029058">
    <property type="entry name" value="AB_hydrolase_fold"/>
</dbReference>
<accession>A0ABP8ZSU9</accession>
<evidence type="ECO:0000259" key="1">
    <source>
        <dbReference type="Pfam" id="PF00326"/>
    </source>
</evidence>
<dbReference type="Gene3D" id="3.40.50.1820">
    <property type="entry name" value="alpha/beta hydrolase"/>
    <property type="match status" value="1"/>
</dbReference>
<keyword evidence="3" id="KW-1185">Reference proteome</keyword>
<organism evidence="2 3">
    <name type="scientific">Flavobacterium hankyongi</name>
    <dbReference type="NCBI Taxonomy" id="1176532"/>
    <lineage>
        <taxon>Bacteria</taxon>
        <taxon>Pseudomonadati</taxon>
        <taxon>Bacteroidota</taxon>
        <taxon>Flavobacteriia</taxon>
        <taxon>Flavobacteriales</taxon>
        <taxon>Flavobacteriaceae</taxon>
        <taxon>Flavobacterium</taxon>
    </lineage>
</organism>
<comment type="caution">
    <text evidence="2">The sequence shown here is derived from an EMBL/GenBank/DDBJ whole genome shotgun (WGS) entry which is preliminary data.</text>
</comment>
<protein>
    <submittedName>
        <fullName evidence="2">Prolyl oligopeptidase family serine peptidase</fullName>
    </submittedName>
</protein>
<dbReference type="EMBL" id="BAABIP010000008">
    <property type="protein sequence ID" value="GAA4763982.1"/>
    <property type="molecule type" value="Genomic_DNA"/>
</dbReference>
<evidence type="ECO:0000313" key="2">
    <source>
        <dbReference type="EMBL" id="GAA4763982.1"/>
    </source>
</evidence>
<sequence length="875" mass="100042">MKKTHLQVVYSVLAVFIFGFVSCPVMGQVATKIPLTEKDYHLWGTLQTRAISDSGQWVSYIMAYPSGADTLFVSNTQIEKKYILPKAFDGRFIQDNIFAYRKNNNLILLNLSKGTEMGITNVSNYEGTSNGNYLITEETISSESKRLCIRNLQGKLLQAIDEVGQYVWNDAKTKILFTTTGSIPSVTIISLVAKPQIKLVYQNTNTIYSALTWQENGEDVVFYRTSVKNDKQSEVVYFNSKENKCYNLNETSSGFPKDFRIDTNSNIALKLSTDGSKVFFGIQSTLEKPDKENFEGVEIWNANDKMIYPERKLRASVGNPQLLAVWWPKTGKVKTITSEEESWVMLTGNQQYAITANPIQYEPEYKLFADRDFYLTELATGNKIKLLEKQSGQQEMIRVQPNGKYIVYFREGNWWSYDTNLNKHRNITKQLQSDWDNRKTDPGAEQNVWGLAGFTSDYKSVLLYDYYDVWLIDLQGKKSYRLTKGKETKTRFRIKVSPTSYTNYSGLPDALINLKDTQILTALNLYDGSNGFHKLRPNKSIISLVTEQGAAGRLFMSKNEQAFVYETQKFDVPPRLMFKEKDKVNHKIIYKSNPHHDKYFWGKSEMIHFKAPSGNQLNGALFYPENYKPGQKYPMIVWIYDTVSRELNQYVNPTLNNPIGLNITNLTANGYFVLLPDIEFQKGSPGKSALNCVTVAVNKVIEMGYTELGKIGLKGQSFGAYETNYIISQTNLFSAAVSGAGVSDVARHYFTINSNDNLIDAWRYENQQYRMGKSFFDDPQGYLDNSPLMQATGINTPLLTWAGLEDDNVRPEQALTLYIALRRVNKKHIMLRYPNDGHIFVNANNQIDLTNRIQQWFDHFLKKEPAANWIHKGTE</sequence>